<evidence type="ECO:0000313" key="2">
    <source>
        <dbReference type="Proteomes" id="UP000824469"/>
    </source>
</evidence>
<organism evidence="1 2">
    <name type="scientific">Taxus chinensis</name>
    <name type="common">Chinese yew</name>
    <name type="synonym">Taxus wallichiana var. chinensis</name>
    <dbReference type="NCBI Taxonomy" id="29808"/>
    <lineage>
        <taxon>Eukaryota</taxon>
        <taxon>Viridiplantae</taxon>
        <taxon>Streptophyta</taxon>
        <taxon>Embryophyta</taxon>
        <taxon>Tracheophyta</taxon>
        <taxon>Spermatophyta</taxon>
        <taxon>Pinopsida</taxon>
        <taxon>Pinidae</taxon>
        <taxon>Conifers II</taxon>
        <taxon>Cupressales</taxon>
        <taxon>Taxaceae</taxon>
        <taxon>Taxus</taxon>
    </lineage>
</organism>
<protein>
    <submittedName>
        <fullName evidence="1">Uncharacterized protein</fullName>
    </submittedName>
</protein>
<dbReference type="EMBL" id="JAHRHJ020000002">
    <property type="protein sequence ID" value="KAH9324697.1"/>
    <property type="molecule type" value="Genomic_DNA"/>
</dbReference>
<evidence type="ECO:0000313" key="1">
    <source>
        <dbReference type="EMBL" id="KAH9324697.1"/>
    </source>
</evidence>
<accession>A0AA38LKQ3</accession>
<proteinExistence type="predicted"/>
<dbReference type="Proteomes" id="UP000824469">
    <property type="component" value="Unassembled WGS sequence"/>
</dbReference>
<dbReference type="AlphaFoldDB" id="A0AA38LKQ3"/>
<gene>
    <name evidence="1" type="ORF">KI387_004875</name>
</gene>
<sequence>RLWVCHLPCLITIEELMPFKKKAHLFLAGILPAPMADLMFPRDPPTLAYVSKKRKPFIKKRIVFPFTINSVHEKFHQAVTMLEDVRSSTTHWYTVCPFT</sequence>
<feature type="non-terminal residue" evidence="1">
    <location>
        <position position="1"/>
    </location>
</feature>
<comment type="caution">
    <text evidence="1">The sequence shown here is derived from an EMBL/GenBank/DDBJ whole genome shotgun (WGS) entry which is preliminary data.</text>
</comment>
<name>A0AA38LKQ3_TAXCH</name>
<reference evidence="1 2" key="1">
    <citation type="journal article" date="2021" name="Nat. Plants">
        <title>The Taxus genome provides insights into paclitaxel biosynthesis.</title>
        <authorList>
            <person name="Xiong X."/>
            <person name="Gou J."/>
            <person name="Liao Q."/>
            <person name="Li Y."/>
            <person name="Zhou Q."/>
            <person name="Bi G."/>
            <person name="Li C."/>
            <person name="Du R."/>
            <person name="Wang X."/>
            <person name="Sun T."/>
            <person name="Guo L."/>
            <person name="Liang H."/>
            <person name="Lu P."/>
            <person name="Wu Y."/>
            <person name="Zhang Z."/>
            <person name="Ro D.K."/>
            <person name="Shang Y."/>
            <person name="Huang S."/>
            <person name="Yan J."/>
        </authorList>
    </citation>
    <scope>NUCLEOTIDE SEQUENCE [LARGE SCALE GENOMIC DNA]</scope>
    <source>
        <strain evidence="1">Ta-2019</strain>
    </source>
</reference>
<feature type="non-terminal residue" evidence="1">
    <location>
        <position position="99"/>
    </location>
</feature>
<keyword evidence="2" id="KW-1185">Reference proteome</keyword>